<dbReference type="EMBL" id="JAWDGP010002657">
    <property type="protein sequence ID" value="KAK3781151.1"/>
    <property type="molecule type" value="Genomic_DNA"/>
</dbReference>
<dbReference type="Proteomes" id="UP001283361">
    <property type="component" value="Unassembled WGS sequence"/>
</dbReference>
<dbReference type="AlphaFoldDB" id="A0AAE1A651"/>
<reference evidence="1" key="1">
    <citation type="journal article" date="2023" name="G3 (Bethesda)">
        <title>A reference genome for the long-term kleptoplast-retaining sea slug Elysia crispata morphotype clarki.</title>
        <authorList>
            <person name="Eastman K.E."/>
            <person name="Pendleton A.L."/>
            <person name="Shaikh M.A."/>
            <person name="Suttiyut T."/>
            <person name="Ogas R."/>
            <person name="Tomko P."/>
            <person name="Gavelis G."/>
            <person name="Widhalm J.R."/>
            <person name="Wisecaver J.H."/>
        </authorList>
    </citation>
    <scope>NUCLEOTIDE SEQUENCE</scope>
    <source>
        <strain evidence="1">ECLA1</strain>
    </source>
</reference>
<name>A0AAE1A651_9GAST</name>
<evidence type="ECO:0000313" key="2">
    <source>
        <dbReference type="Proteomes" id="UP001283361"/>
    </source>
</evidence>
<protein>
    <submittedName>
        <fullName evidence="1">Uncharacterized protein</fullName>
    </submittedName>
</protein>
<keyword evidence="2" id="KW-1185">Reference proteome</keyword>
<proteinExistence type="predicted"/>
<evidence type="ECO:0000313" key="1">
    <source>
        <dbReference type="EMBL" id="KAK3781151.1"/>
    </source>
</evidence>
<gene>
    <name evidence="1" type="ORF">RRG08_020092</name>
</gene>
<comment type="caution">
    <text evidence="1">The sequence shown here is derived from an EMBL/GenBank/DDBJ whole genome shotgun (WGS) entry which is preliminary data.</text>
</comment>
<accession>A0AAE1A651</accession>
<organism evidence="1 2">
    <name type="scientific">Elysia crispata</name>
    <name type="common">lettuce slug</name>
    <dbReference type="NCBI Taxonomy" id="231223"/>
    <lineage>
        <taxon>Eukaryota</taxon>
        <taxon>Metazoa</taxon>
        <taxon>Spiralia</taxon>
        <taxon>Lophotrochozoa</taxon>
        <taxon>Mollusca</taxon>
        <taxon>Gastropoda</taxon>
        <taxon>Heterobranchia</taxon>
        <taxon>Euthyneura</taxon>
        <taxon>Panpulmonata</taxon>
        <taxon>Sacoglossa</taxon>
        <taxon>Placobranchoidea</taxon>
        <taxon>Plakobranchidae</taxon>
        <taxon>Elysia</taxon>
    </lineage>
</organism>
<sequence length="94" mass="10242">MTVEFSAFLALRVSVSGQTDDSHQWGVSAAQSSNLWGLSRSEIRQSQHVLTANLIVTLQSHEEPALHKLQVPEAAVISQYGLLGVTFVLLVLEV</sequence>